<feature type="chain" id="PRO_5018156519" description="START domain-containing protein" evidence="3">
    <location>
        <begin position="22"/>
        <end position="611"/>
    </location>
</feature>
<dbReference type="EMBL" id="OVEO01000003">
    <property type="protein sequence ID" value="SPQ95198.1"/>
    <property type="molecule type" value="Genomic_DNA"/>
</dbReference>
<feature type="transmembrane region" description="Helical" evidence="2">
    <location>
        <begin position="487"/>
        <end position="508"/>
    </location>
</feature>
<feature type="compositionally biased region" description="Pro residues" evidence="1">
    <location>
        <begin position="456"/>
        <end position="472"/>
    </location>
</feature>
<keyword evidence="2" id="KW-1133">Transmembrane helix</keyword>
<evidence type="ECO:0000313" key="5">
    <source>
        <dbReference type="Proteomes" id="UP000290189"/>
    </source>
</evidence>
<keyword evidence="4" id="KW-0496">Mitochondrion</keyword>
<evidence type="ECO:0000313" key="4">
    <source>
        <dbReference type="EMBL" id="SPQ95198.1"/>
    </source>
</evidence>
<gene>
    <name evidence="4" type="ORF">PLBR_LOCUS2413</name>
</gene>
<feature type="compositionally biased region" description="Low complexity" evidence="1">
    <location>
        <begin position="435"/>
        <end position="455"/>
    </location>
</feature>
<organism evidence="4 5">
    <name type="scientific">Plasmodiophora brassicae</name>
    <name type="common">Clubroot disease agent</name>
    <dbReference type="NCBI Taxonomy" id="37360"/>
    <lineage>
        <taxon>Eukaryota</taxon>
        <taxon>Sar</taxon>
        <taxon>Rhizaria</taxon>
        <taxon>Endomyxa</taxon>
        <taxon>Phytomyxea</taxon>
        <taxon>Plasmodiophorida</taxon>
        <taxon>Plasmodiophoridae</taxon>
        <taxon>Plasmodiophora</taxon>
    </lineage>
</organism>
<proteinExistence type="predicted"/>
<evidence type="ECO:0000256" key="2">
    <source>
        <dbReference type="SAM" id="Phobius"/>
    </source>
</evidence>
<feature type="signal peptide" evidence="3">
    <location>
        <begin position="1"/>
        <end position="21"/>
    </location>
</feature>
<keyword evidence="3" id="KW-0732">Signal</keyword>
<feature type="region of interest" description="Disordered" evidence="1">
    <location>
        <begin position="409"/>
        <end position="488"/>
    </location>
</feature>
<keyword evidence="2" id="KW-0472">Membrane</keyword>
<protein>
    <recommendedName>
        <fullName evidence="6">START domain-containing protein</fullName>
    </recommendedName>
</protein>
<dbReference type="Proteomes" id="UP000290189">
    <property type="component" value="Unassembled WGS sequence"/>
</dbReference>
<reference evidence="4 5" key="1">
    <citation type="submission" date="2018-03" db="EMBL/GenBank/DDBJ databases">
        <authorList>
            <person name="Fogelqvist J."/>
        </authorList>
    </citation>
    <scope>NUCLEOTIDE SEQUENCE [LARGE SCALE GENOMIC DNA]</scope>
</reference>
<geneLocation type="mitochondrion" evidence="4"/>
<evidence type="ECO:0000256" key="3">
    <source>
        <dbReference type="SAM" id="SignalP"/>
    </source>
</evidence>
<dbReference type="AlphaFoldDB" id="A0A3P3Y4U7"/>
<accession>A0A3P3Y4U7</accession>
<evidence type="ECO:0000256" key="1">
    <source>
        <dbReference type="SAM" id="MobiDB-lite"/>
    </source>
</evidence>
<keyword evidence="2" id="KW-0812">Transmembrane</keyword>
<evidence type="ECO:0008006" key="6">
    <source>
        <dbReference type="Google" id="ProtNLM"/>
    </source>
</evidence>
<feature type="transmembrane region" description="Helical" evidence="2">
    <location>
        <begin position="578"/>
        <end position="598"/>
    </location>
</feature>
<name>A0A3P3Y4U7_PLABS</name>
<feature type="transmembrane region" description="Helical" evidence="2">
    <location>
        <begin position="529"/>
        <end position="549"/>
    </location>
</feature>
<sequence length="611" mass="65633">MAGGTLMLLAASLAAIAGATLEVPDFDAVQELNVVGDKPDNASNWLTTGDARSRVHTLIVYEGWDAAPRIERALGDMRKVRHMTITGVDLETPVDTWMLKGTGWYDQVVRGRAPMASIKVTGKSLRTLPFAQGDPFNDIILAFKPRIPDFTEFTYTIYRKEDKPNASWDANTVLGVRVVTEGNLVRQLETSTYCIPFVELLESLSEKALRKSCFDLFYIKPDNEPMFSLPMSFGSVLIQDVPARLIQMVPVLGKKVVTVVPVTITMMVNLTDVTSVPGFTWKRRSDNPLSQPSSCSASLTSMSVSFAFNHFPGLKVRTSMRVKSSDFEGTEIQQTIVEKFLDVIGAQEAGSVAESDVAAQLSEPEVMAALLDVVSLQTSNLSSPDNSSAGLVREALHIMTDQMRLADLARSDEDSGVVDDASSDREDAVVPDPLSPMTPISDTSSSSSEPVQDTTEPPPPPPPAPPSPPSPPVQTGQSPTSPEPRPWAPSVMALGVPLLLVAAYASAMNRGGRDKPRGRPRSPFHSRRVHIGVIGTSMALTAALAALAAKRIPHPTPAALPRVHPPAQPVRTGPGPSAVIVCLSVLVIGAAAVSVCMARRSLQRLKQRAAK</sequence>